<sequence length="39" mass="4319">MNPIGGVSANESRLPADEFKQQPNNIVKNKKVLLSLLVR</sequence>
<evidence type="ECO:0000313" key="2">
    <source>
        <dbReference type="Proteomes" id="UP000003327"/>
    </source>
</evidence>
<keyword evidence="2" id="KW-1185">Reference proteome</keyword>
<comment type="caution">
    <text evidence="1">The sequence shown here is derived from an EMBL/GenBank/DDBJ whole genome shotgun (WGS) entry which is preliminary data.</text>
</comment>
<dbReference type="HOGENOM" id="CLU_3314961_0_0_10"/>
<gene>
    <name evidence="1" type="ORF">HMPREF0973_02881</name>
</gene>
<name>C9MTB1_9BACT</name>
<dbReference type="AlphaFoldDB" id="C9MTB1"/>
<dbReference type="Proteomes" id="UP000003327">
    <property type="component" value="Unassembled WGS sequence"/>
</dbReference>
<organism evidence="1 2">
    <name type="scientific">Prevotella veroralis F0319</name>
    <dbReference type="NCBI Taxonomy" id="649761"/>
    <lineage>
        <taxon>Bacteria</taxon>
        <taxon>Pseudomonadati</taxon>
        <taxon>Bacteroidota</taxon>
        <taxon>Bacteroidia</taxon>
        <taxon>Bacteroidales</taxon>
        <taxon>Prevotellaceae</taxon>
        <taxon>Prevotella</taxon>
    </lineage>
</organism>
<reference evidence="1 2" key="1">
    <citation type="submission" date="2009-09" db="EMBL/GenBank/DDBJ databases">
        <authorList>
            <person name="Weinstock G."/>
            <person name="Sodergren E."/>
            <person name="Clifton S."/>
            <person name="Fulton L."/>
            <person name="Fulton B."/>
            <person name="Courtney L."/>
            <person name="Fronick C."/>
            <person name="Harrison M."/>
            <person name="Strong C."/>
            <person name="Farmer C."/>
            <person name="Delahaunty K."/>
            <person name="Markovic C."/>
            <person name="Hall O."/>
            <person name="Minx P."/>
            <person name="Tomlinson C."/>
            <person name="Mitreva M."/>
            <person name="Nelson J."/>
            <person name="Hou S."/>
            <person name="Wollam A."/>
            <person name="Pepin K.H."/>
            <person name="Johnson M."/>
            <person name="Bhonagiri V."/>
            <person name="Nash W.E."/>
            <person name="Warren W."/>
            <person name="Chinwalla A."/>
            <person name="Mardis E.R."/>
            <person name="Wilson R.K."/>
        </authorList>
    </citation>
    <scope>NUCLEOTIDE SEQUENCE [LARGE SCALE GENOMIC DNA]</scope>
    <source>
        <strain evidence="1 2">F0319</strain>
    </source>
</reference>
<dbReference type="EMBL" id="ACVA01000072">
    <property type="protein sequence ID" value="EEX17305.1"/>
    <property type="molecule type" value="Genomic_DNA"/>
</dbReference>
<proteinExistence type="predicted"/>
<evidence type="ECO:0000313" key="1">
    <source>
        <dbReference type="EMBL" id="EEX17305.1"/>
    </source>
</evidence>
<accession>C9MTB1</accession>
<protein>
    <submittedName>
        <fullName evidence="1">Uncharacterized protein</fullName>
    </submittedName>
</protein>